<comment type="caution">
    <text evidence="3">The sequence shown here is derived from an EMBL/GenBank/DDBJ whole genome shotgun (WGS) entry which is preliminary data.</text>
</comment>
<name>A0A8T0H0G9_CERPU</name>
<dbReference type="PANTHER" id="PTHR33159:SF101">
    <property type="entry name" value="OS04G0379600 PROTEIN"/>
    <property type="match status" value="1"/>
</dbReference>
<dbReference type="Pfam" id="PF05627">
    <property type="entry name" value="AvrRpt-cleavage"/>
    <property type="match status" value="1"/>
</dbReference>
<sequence>MAPEASFVLKRGEGLHNTNMIKHKVVYIETPRTSSVGSTPKMIPLVGSDSTRPVKSSYVSPMQRAREERKRREAGQSKDWDETSSSPSSEMSTISNGGTPPSKPARVIPHSGGLIPKSGGLIPKSGNLIPSSGNLIPSSGYIAKPRDSVSEEDGASRRLPKFGVWDNQNDASGPCYTLLFESVAQEKRIGGPIRVHANRPSSPAQSEDLYNYNPGAIKTRKSKLQLHHSLLCCFVGS</sequence>
<dbReference type="AlphaFoldDB" id="A0A8T0H0G9"/>
<feature type="compositionally biased region" description="Polar residues" evidence="1">
    <location>
        <begin position="48"/>
        <end position="60"/>
    </location>
</feature>
<dbReference type="InterPro" id="IPR040387">
    <property type="entry name" value="RIN4/NOI4"/>
</dbReference>
<dbReference type="PANTHER" id="PTHR33159">
    <property type="entry name" value="RPM1-INTERACTING PROTEIN 4 (RIN4) FAMILY PROTEIN"/>
    <property type="match status" value="1"/>
</dbReference>
<feature type="domain" description="RIN4 pathogenic type III effector avirulence factor Avr cleavage site" evidence="2">
    <location>
        <begin position="156"/>
        <end position="188"/>
    </location>
</feature>
<protein>
    <recommendedName>
        <fullName evidence="2">RIN4 pathogenic type III effector avirulence factor Avr cleavage site domain-containing protein</fullName>
    </recommendedName>
</protein>
<dbReference type="InterPro" id="IPR008700">
    <property type="entry name" value="TypeIII_avirulence_cleave"/>
</dbReference>
<gene>
    <name evidence="3" type="ORF">KC19_9G162000</name>
</gene>
<evidence type="ECO:0000313" key="3">
    <source>
        <dbReference type="EMBL" id="KAG0562642.1"/>
    </source>
</evidence>
<evidence type="ECO:0000313" key="4">
    <source>
        <dbReference type="Proteomes" id="UP000822688"/>
    </source>
</evidence>
<dbReference type="Proteomes" id="UP000822688">
    <property type="component" value="Chromosome 9"/>
</dbReference>
<evidence type="ECO:0000256" key="1">
    <source>
        <dbReference type="SAM" id="MobiDB-lite"/>
    </source>
</evidence>
<evidence type="ECO:0000259" key="2">
    <source>
        <dbReference type="Pfam" id="PF05627"/>
    </source>
</evidence>
<feature type="compositionally biased region" description="Basic and acidic residues" evidence="1">
    <location>
        <begin position="64"/>
        <end position="81"/>
    </location>
</feature>
<proteinExistence type="predicted"/>
<feature type="compositionally biased region" description="Low complexity" evidence="1">
    <location>
        <begin position="84"/>
        <end position="95"/>
    </location>
</feature>
<organism evidence="3 4">
    <name type="scientific">Ceratodon purpureus</name>
    <name type="common">Fire moss</name>
    <name type="synonym">Dicranum purpureum</name>
    <dbReference type="NCBI Taxonomy" id="3225"/>
    <lineage>
        <taxon>Eukaryota</taxon>
        <taxon>Viridiplantae</taxon>
        <taxon>Streptophyta</taxon>
        <taxon>Embryophyta</taxon>
        <taxon>Bryophyta</taxon>
        <taxon>Bryophytina</taxon>
        <taxon>Bryopsida</taxon>
        <taxon>Dicranidae</taxon>
        <taxon>Pseudoditrichales</taxon>
        <taxon>Ditrichaceae</taxon>
        <taxon>Ceratodon</taxon>
    </lineage>
</organism>
<accession>A0A8T0H0G9</accession>
<dbReference type="EMBL" id="CM026430">
    <property type="protein sequence ID" value="KAG0562642.1"/>
    <property type="molecule type" value="Genomic_DNA"/>
</dbReference>
<feature type="region of interest" description="Disordered" evidence="1">
    <location>
        <begin position="32"/>
        <end position="117"/>
    </location>
</feature>
<keyword evidence="4" id="KW-1185">Reference proteome</keyword>
<reference evidence="3" key="1">
    <citation type="submission" date="2020-06" db="EMBL/GenBank/DDBJ databases">
        <title>WGS assembly of Ceratodon purpureus strain R40.</title>
        <authorList>
            <person name="Carey S.B."/>
            <person name="Jenkins J."/>
            <person name="Shu S."/>
            <person name="Lovell J.T."/>
            <person name="Sreedasyam A."/>
            <person name="Maumus F."/>
            <person name="Tiley G.P."/>
            <person name="Fernandez-Pozo N."/>
            <person name="Barry K."/>
            <person name="Chen C."/>
            <person name="Wang M."/>
            <person name="Lipzen A."/>
            <person name="Daum C."/>
            <person name="Saski C.A."/>
            <person name="Payton A.C."/>
            <person name="Mcbreen J.C."/>
            <person name="Conrad R.E."/>
            <person name="Kollar L.M."/>
            <person name="Olsson S."/>
            <person name="Huttunen S."/>
            <person name="Landis J.B."/>
            <person name="Wickett N.J."/>
            <person name="Johnson M.G."/>
            <person name="Rensing S.A."/>
            <person name="Grimwood J."/>
            <person name="Schmutz J."/>
            <person name="Mcdaniel S.F."/>
        </authorList>
    </citation>
    <scope>NUCLEOTIDE SEQUENCE</scope>
    <source>
        <strain evidence="3">R40</strain>
    </source>
</reference>